<evidence type="ECO:0000256" key="3">
    <source>
        <dbReference type="ARBA" id="ARBA00022598"/>
    </source>
</evidence>
<dbReference type="PANTHER" id="PTHR11766:SF1">
    <property type="entry name" value="TYROSINE--TRNA LIGASE"/>
    <property type="match status" value="1"/>
</dbReference>
<reference evidence="13 14" key="1">
    <citation type="submission" date="2008-09" db="EMBL/GenBank/DDBJ databases">
        <authorList>
            <person name="Fulton L."/>
            <person name="Clifton S."/>
            <person name="Fulton B."/>
            <person name="Xu J."/>
            <person name="Minx P."/>
            <person name="Pepin K.H."/>
            <person name="Johnson M."/>
            <person name="Thiruvilangam P."/>
            <person name="Bhonagiri V."/>
            <person name="Nash W.E."/>
            <person name="Mardis E.R."/>
            <person name="Wilson R.K."/>
        </authorList>
    </citation>
    <scope>NUCLEOTIDE SEQUENCE [LARGE SCALE GENOMIC DNA]</scope>
    <source>
        <strain evidence="13 14">DSM 13275</strain>
    </source>
</reference>
<dbReference type="HOGENOM" id="CLU_024003_5_0_9"/>
<evidence type="ECO:0000256" key="2">
    <source>
        <dbReference type="ARBA" id="ARBA00022490"/>
    </source>
</evidence>
<comment type="similarity">
    <text evidence="10">Belongs to the class-I aminoacyl-tRNA synthetase family. TyrS type 2 subfamily.</text>
</comment>
<evidence type="ECO:0000256" key="5">
    <source>
        <dbReference type="ARBA" id="ARBA00022840"/>
    </source>
</evidence>
<evidence type="ECO:0000313" key="13">
    <source>
        <dbReference type="EMBL" id="EEA85066.1"/>
    </source>
</evidence>
<dbReference type="EC" id="6.1.1.1" evidence="10"/>
<dbReference type="AlphaFoldDB" id="B6FZG4"/>
<dbReference type="SUPFAM" id="SSF55174">
    <property type="entry name" value="Alpha-L RNA-binding motif"/>
    <property type="match status" value="1"/>
</dbReference>
<dbReference type="EMBL" id="ABWP01000054">
    <property type="protein sequence ID" value="EEA85066.1"/>
    <property type="molecule type" value="Genomic_DNA"/>
</dbReference>
<comment type="subcellular location">
    <subcellularLocation>
        <location evidence="10">Cytoplasm</location>
    </subcellularLocation>
</comment>
<keyword evidence="5 10" id="KW-0067">ATP-binding</keyword>
<evidence type="ECO:0000256" key="6">
    <source>
        <dbReference type="ARBA" id="ARBA00022884"/>
    </source>
</evidence>
<sequence>MVTREISPVLFIRTGVFLFKKFLGGKVMSISKISVDEQMKIVMKGVDSLIDEKDLKEKLTKAQKEDKPLVIKLGLDPSAPDIHLGHTVVLRKMKQLQDLGHQVVIIIGDFTGKIGDPTGKSKTRKALTTEQVLENAKTYQEQIFKVLDKDKTIVRYNSEWLGKLNFEEVIKLAATITVARMLEREDFKKRYEGQMPISVHEFFYPLMQAYDSIAIDADIELGGTDQRFNLLMGRSLQREFDKESQVVIMMPLLEGLDGVNKMSKSLGNYIGIDEEAGLMYQKAMEIPDELIIKYYNLVTDVHPDAVAEIEAKLEGGANPRDIKMELAKEIVTLYHGEEKAQEAENRFKSVFQKGNIPDDILTVEVAAADLDIAGIAVENKLVPSKSEIRRLAKQGGVKVNGEKVNDLNAVEANGELVIQIGKKKFIKIVVK</sequence>
<keyword evidence="2 10" id="KW-0963">Cytoplasm</keyword>
<dbReference type="GO" id="GO:0003723">
    <property type="term" value="F:RNA binding"/>
    <property type="evidence" value="ECO:0007669"/>
    <property type="project" value="UniProtKB-KW"/>
</dbReference>
<proteinExistence type="inferred from homology"/>
<dbReference type="PROSITE" id="PS50889">
    <property type="entry name" value="S4"/>
    <property type="match status" value="1"/>
</dbReference>
<accession>B6FZG4</accession>
<dbReference type="InterPro" id="IPR002305">
    <property type="entry name" value="aa-tRNA-synth_Ic"/>
</dbReference>
<keyword evidence="3 10" id="KW-0436">Ligase</keyword>
<evidence type="ECO:0000256" key="4">
    <source>
        <dbReference type="ARBA" id="ARBA00022741"/>
    </source>
</evidence>
<dbReference type="InterPro" id="IPR001412">
    <property type="entry name" value="aa-tRNA-synth_I_CS"/>
</dbReference>
<dbReference type="STRING" id="500633.CLOHIR_01268"/>
<keyword evidence="4 10" id="KW-0547">Nucleotide-binding</keyword>
<dbReference type="InterPro" id="IPR054608">
    <property type="entry name" value="SYY-like_C"/>
</dbReference>
<dbReference type="GO" id="GO:0004831">
    <property type="term" value="F:tyrosine-tRNA ligase activity"/>
    <property type="evidence" value="ECO:0007669"/>
    <property type="project" value="UniProtKB-UniRule"/>
</dbReference>
<dbReference type="InterPro" id="IPR002307">
    <property type="entry name" value="Tyr-tRNA-ligase"/>
</dbReference>
<evidence type="ECO:0000259" key="12">
    <source>
        <dbReference type="Pfam" id="PF22421"/>
    </source>
</evidence>
<dbReference type="InterPro" id="IPR024108">
    <property type="entry name" value="Tyr-tRNA-ligase_bac_2"/>
</dbReference>
<keyword evidence="14" id="KW-1185">Reference proteome</keyword>
<comment type="caution">
    <text evidence="13">The sequence shown here is derived from an EMBL/GenBank/DDBJ whole genome shotgun (WGS) entry which is preliminary data.</text>
</comment>
<dbReference type="Pfam" id="PF22421">
    <property type="entry name" value="SYY_C-terminal"/>
    <property type="match status" value="1"/>
</dbReference>
<evidence type="ECO:0000256" key="9">
    <source>
        <dbReference type="ARBA" id="ARBA00048248"/>
    </source>
</evidence>
<comment type="function">
    <text evidence="10">Catalyzes the attachment of tyrosine to tRNA(Tyr) in a two-step reaction: tyrosine is first activated by ATP to form Tyr-AMP and then transferred to the acceptor end of tRNA(Tyr).</text>
</comment>
<keyword evidence="6 11" id="KW-0694">RNA-binding</keyword>
<dbReference type="SUPFAM" id="SSF52374">
    <property type="entry name" value="Nucleotidylyl transferase"/>
    <property type="match status" value="1"/>
</dbReference>
<evidence type="ECO:0000256" key="8">
    <source>
        <dbReference type="ARBA" id="ARBA00023146"/>
    </source>
</evidence>
<keyword evidence="8 10" id="KW-0030">Aminoacyl-tRNA synthetase</keyword>
<feature type="domain" description="Tyrosine--tRNA ligase SYY-like C-terminal" evidence="12">
    <location>
        <begin position="358"/>
        <end position="426"/>
    </location>
</feature>
<evidence type="ECO:0000256" key="1">
    <source>
        <dbReference type="ARBA" id="ARBA00011738"/>
    </source>
</evidence>
<dbReference type="PANTHER" id="PTHR11766">
    <property type="entry name" value="TYROSYL-TRNA SYNTHETASE"/>
    <property type="match status" value="1"/>
</dbReference>
<dbReference type="PRINTS" id="PR01040">
    <property type="entry name" value="TRNASYNTHTYR"/>
</dbReference>
<feature type="short sequence motif" description="'HIGH' region" evidence="10">
    <location>
        <begin position="77"/>
        <end position="86"/>
    </location>
</feature>
<dbReference type="CDD" id="cd00805">
    <property type="entry name" value="TyrRS_core"/>
    <property type="match status" value="1"/>
</dbReference>
<dbReference type="Gene3D" id="3.10.290.10">
    <property type="entry name" value="RNA-binding S4 domain"/>
    <property type="match status" value="1"/>
</dbReference>
<evidence type="ECO:0000313" key="14">
    <source>
        <dbReference type="Proteomes" id="UP000003178"/>
    </source>
</evidence>
<name>B6FZG4_PEPHT</name>
<dbReference type="FunFam" id="3.40.50.620:FF:000061">
    <property type="entry name" value="Tyrosine--tRNA ligase"/>
    <property type="match status" value="1"/>
</dbReference>
<dbReference type="eggNOG" id="COG0162">
    <property type="taxonomic scope" value="Bacteria"/>
</dbReference>
<comment type="subunit">
    <text evidence="1 10">Homodimer.</text>
</comment>
<evidence type="ECO:0000256" key="7">
    <source>
        <dbReference type="ARBA" id="ARBA00022917"/>
    </source>
</evidence>
<feature type="binding site" evidence="10">
    <location>
        <position position="264"/>
    </location>
    <ligand>
        <name>ATP</name>
        <dbReference type="ChEBI" id="CHEBI:30616"/>
    </ligand>
</feature>
<dbReference type="PROSITE" id="PS00178">
    <property type="entry name" value="AA_TRNA_LIGASE_I"/>
    <property type="match status" value="1"/>
</dbReference>
<feature type="short sequence motif" description="'KMSKS' region" evidence="10">
    <location>
        <begin position="261"/>
        <end position="265"/>
    </location>
</feature>
<reference evidence="13 14" key="2">
    <citation type="submission" date="2008-10" db="EMBL/GenBank/DDBJ databases">
        <title>Draft genome sequence of Clostridium hiranonis (DSM 13275).</title>
        <authorList>
            <person name="Sudarsanam P."/>
            <person name="Ley R."/>
            <person name="Guruge J."/>
            <person name="Turnbaugh P.J."/>
            <person name="Mahowald M."/>
            <person name="Liep D."/>
            <person name="Gordon J."/>
        </authorList>
    </citation>
    <scope>NUCLEOTIDE SEQUENCE [LARGE SCALE GENOMIC DNA]</scope>
    <source>
        <strain evidence="13 14">DSM 13275</strain>
    </source>
</reference>
<dbReference type="Proteomes" id="UP000003178">
    <property type="component" value="Unassembled WGS sequence"/>
</dbReference>
<dbReference type="Gene3D" id="3.40.50.620">
    <property type="entry name" value="HUPs"/>
    <property type="match status" value="1"/>
</dbReference>
<dbReference type="GO" id="GO:0005524">
    <property type="term" value="F:ATP binding"/>
    <property type="evidence" value="ECO:0007669"/>
    <property type="project" value="UniProtKB-UniRule"/>
</dbReference>
<keyword evidence="7 10" id="KW-0648">Protein biosynthesis</keyword>
<evidence type="ECO:0000256" key="11">
    <source>
        <dbReference type="PROSITE-ProRule" id="PRU00182"/>
    </source>
</evidence>
<dbReference type="GO" id="GO:0005829">
    <property type="term" value="C:cytosol"/>
    <property type="evidence" value="ECO:0007669"/>
    <property type="project" value="TreeGrafter"/>
</dbReference>
<evidence type="ECO:0000256" key="10">
    <source>
        <dbReference type="HAMAP-Rule" id="MF_02007"/>
    </source>
</evidence>
<protein>
    <recommendedName>
        <fullName evidence="10">Tyrosine--tRNA ligase</fullName>
        <ecNumber evidence="10">6.1.1.1</ecNumber>
    </recommendedName>
    <alternativeName>
        <fullName evidence="10">Tyrosyl-tRNA synthetase</fullName>
        <shortName evidence="10">TyrRS</shortName>
    </alternativeName>
</protein>
<gene>
    <name evidence="10 13" type="primary">tyrS</name>
    <name evidence="13" type="ORF">CLOHIR_01268</name>
</gene>
<dbReference type="InterPro" id="IPR036986">
    <property type="entry name" value="S4_RNA-bd_sf"/>
</dbReference>
<dbReference type="Pfam" id="PF00579">
    <property type="entry name" value="tRNA-synt_1b"/>
    <property type="match status" value="1"/>
</dbReference>
<dbReference type="InterPro" id="IPR024088">
    <property type="entry name" value="Tyr-tRNA-ligase_bac-type"/>
</dbReference>
<dbReference type="Gene3D" id="1.10.240.10">
    <property type="entry name" value="Tyrosyl-Transfer RNA Synthetase"/>
    <property type="match status" value="1"/>
</dbReference>
<comment type="catalytic activity">
    <reaction evidence="9 10">
        <text>tRNA(Tyr) + L-tyrosine + ATP = L-tyrosyl-tRNA(Tyr) + AMP + diphosphate + H(+)</text>
        <dbReference type="Rhea" id="RHEA:10220"/>
        <dbReference type="Rhea" id="RHEA-COMP:9706"/>
        <dbReference type="Rhea" id="RHEA-COMP:9707"/>
        <dbReference type="ChEBI" id="CHEBI:15378"/>
        <dbReference type="ChEBI" id="CHEBI:30616"/>
        <dbReference type="ChEBI" id="CHEBI:33019"/>
        <dbReference type="ChEBI" id="CHEBI:58315"/>
        <dbReference type="ChEBI" id="CHEBI:78442"/>
        <dbReference type="ChEBI" id="CHEBI:78536"/>
        <dbReference type="ChEBI" id="CHEBI:456215"/>
        <dbReference type="EC" id="6.1.1.1"/>
    </reaction>
</comment>
<organism evidence="13 14">
    <name type="scientific">Peptacetobacter hiranonis (strain DSM 13275 / JCM 10541 / KCTC 15199 / TO-931)</name>
    <name type="common">Clostridium hiranonis</name>
    <dbReference type="NCBI Taxonomy" id="500633"/>
    <lineage>
        <taxon>Bacteria</taxon>
        <taxon>Bacillati</taxon>
        <taxon>Bacillota</taxon>
        <taxon>Clostridia</taxon>
        <taxon>Peptostreptococcales</taxon>
        <taxon>Peptostreptococcaceae</taxon>
        <taxon>Peptacetobacter</taxon>
    </lineage>
</organism>
<dbReference type="NCBIfam" id="TIGR00234">
    <property type="entry name" value="tyrS"/>
    <property type="match status" value="1"/>
</dbReference>
<dbReference type="CDD" id="cd00165">
    <property type="entry name" value="S4"/>
    <property type="match status" value="1"/>
</dbReference>
<dbReference type="InterPro" id="IPR014729">
    <property type="entry name" value="Rossmann-like_a/b/a_fold"/>
</dbReference>
<dbReference type="GO" id="GO:0006437">
    <property type="term" value="P:tyrosyl-tRNA aminoacylation"/>
    <property type="evidence" value="ECO:0007669"/>
    <property type="project" value="UniProtKB-UniRule"/>
</dbReference>
<dbReference type="HAMAP" id="MF_02007">
    <property type="entry name" value="Tyr_tRNA_synth_type2"/>
    <property type="match status" value="1"/>
</dbReference>